<dbReference type="InterPro" id="IPR003445">
    <property type="entry name" value="Cat_transpt"/>
</dbReference>
<evidence type="ECO:0000256" key="1">
    <source>
        <dbReference type="ARBA" id="ARBA00004429"/>
    </source>
</evidence>
<keyword evidence="9 12" id="KW-1133">Transmembrane helix</keyword>
<feature type="transmembrane region" description="Helical" evidence="12">
    <location>
        <begin position="287"/>
        <end position="309"/>
    </location>
</feature>
<feature type="transmembrane region" description="Helical" evidence="12">
    <location>
        <begin position="251"/>
        <end position="275"/>
    </location>
</feature>
<sequence>MSGSVRVDWRTSVAVTGTVVKYTAVAMAIPLVVALVYGEDLLVFGASIFCVLGLGILLERADPEPDLGPREALLLVALAWLAVGVVGTIPYLLAGYGTASTLAHPVNALFESMSGFTTTGATVMGEISTDRHSHALLLWRQLTQWLGGMGIIVLMVAILPELAVNGADLIQAEAPGPQLQKLTPHIQETARVLWKVYFAFTLLLAVVLYGLHLAGFAPRMNLFNAVAHAFSTMPTGGFSPQSDSIAAFSAAVQWAIIPFMVVAGVNFALFWHVLAGDTREFFRDTELRTYAGAVAAFVAVVFGLLYAGVAPPLEIGGTTEGTVEPALRHAAFQIGSLLNSTGFATSDFAQWGTYGQLTLLFAMFVGGSAGSTGGGIKVIRWLIIVKVLRRELFRTAHPDAVQPIRLAGTVVDEGAIRGVVVFSLLYLGLFGAGVLVIALDAARIGLELTALEAIGASLAAIGNIGPAFGRLGPFGSYLALPATSKLWMVFLMWIGRLEILPVLVVFTGSFWRR</sequence>
<dbReference type="InterPro" id="IPR004772">
    <property type="entry name" value="TrkH"/>
</dbReference>
<evidence type="ECO:0000256" key="10">
    <source>
        <dbReference type="ARBA" id="ARBA00023065"/>
    </source>
</evidence>
<evidence type="ECO:0000256" key="9">
    <source>
        <dbReference type="ARBA" id="ARBA00022989"/>
    </source>
</evidence>
<feature type="transmembrane region" description="Helical" evidence="12">
    <location>
        <begin position="41"/>
        <end position="60"/>
    </location>
</feature>
<name>A0A1H3HGS8_9EURY</name>
<keyword evidence="8" id="KW-0630">Potassium</keyword>
<dbReference type="RefSeq" id="WP_021073876.1">
    <property type="nucleotide sequence ID" value="NZ_FNPC01000003.1"/>
</dbReference>
<dbReference type="PANTHER" id="PTHR32024:SF2">
    <property type="entry name" value="TRK SYSTEM POTASSIUM UPTAKE PROTEIN TRKG-RELATED"/>
    <property type="match status" value="1"/>
</dbReference>
<evidence type="ECO:0000256" key="2">
    <source>
        <dbReference type="ARBA" id="ARBA00009137"/>
    </source>
</evidence>
<keyword evidence="3" id="KW-0813">Transport</keyword>
<evidence type="ECO:0000256" key="3">
    <source>
        <dbReference type="ARBA" id="ARBA00022448"/>
    </source>
</evidence>
<feature type="transmembrane region" description="Helical" evidence="12">
    <location>
        <begin position="145"/>
        <end position="164"/>
    </location>
</feature>
<evidence type="ECO:0000256" key="5">
    <source>
        <dbReference type="ARBA" id="ARBA00022519"/>
    </source>
</evidence>
<keyword evidence="7 12" id="KW-0812">Transmembrane</keyword>
<keyword evidence="5" id="KW-0997">Cell inner membrane</keyword>
<evidence type="ECO:0000256" key="7">
    <source>
        <dbReference type="ARBA" id="ARBA00022692"/>
    </source>
</evidence>
<dbReference type="Proteomes" id="UP000199079">
    <property type="component" value="Unassembled WGS sequence"/>
</dbReference>
<comment type="subcellular location">
    <subcellularLocation>
        <location evidence="1">Cell inner membrane</location>
        <topology evidence="1">Multi-pass membrane protein</topology>
    </subcellularLocation>
</comment>
<proteinExistence type="inferred from homology"/>
<dbReference type="Pfam" id="PF02386">
    <property type="entry name" value="TrkH"/>
    <property type="match status" value="1"/>
</dbReference>
<evidence type="ECO:0000256" key="8">
    <source>
        <dbReference type="ARBA" id="ARBA00022958"/>
    </source>
</evidence>
<organism evidence="13 14">
    <name type="scientific">Halopenitus persicus</name>
    <dbReference type="NCBI Taxonomy" id="1048396"/>
    <lineage>
        <taxon>Archaea</taxon>
        <taxon>Methanobacteriati</taxon>
        <taxon>Methanobacteriota</taxon>
        <taxon>Stenosarchaea group</taxon>
        <taxon>Halobacteria</taxon>
        <taxon>Halobacteriales</taxon>
        <taxon>Haloferacaceae</taxon>
        <taxon>Halopenitus</taxon>
    </lineage>
</organism>
<keyword evidence="10" id="KW-0406">Ion transport</keyword>
<feature type="transmembrane region" description="Helical" evidence="12">
    <location>
        <begin position="415"/>
        <end position="438"/>
    </location>
</feature>
<evidence type="ECO:0000256" key="6">
    <source>
        <dbReference type="ARBA" id="ARBA00022538"/>
    </source>
</evidence>
<gene>
    <name evidence="13" type="ORF">SAMN05216564_103265</name>
</gene>
<keyword evidence="4" id="KW-1003">Cell membrane</keyword>
<feature type="transmembrane region" description="Helical" evidence="12">
    <location>
        <begin position="12"/>
        <end position="35"/>
    </location>
</feature>
<evidence type="ECO:0000256" key="12">
    <source>
        <dbReference type="SAM" id="Phobius"/>
    </source>
</evidence>
<feature type="transmembrane region" description="Helical" evidence="12">
    <location>
        <begin position="488"/>
        <end position="511"/>
    </location>
</feature>
<feature type="transmembrane region" description="Helical" evidence="12">
    <location>
        <begin position="196"/>
        <end position="217"/>
    </location>
</feature>
<keyword evidence="11 12" id="KW-0472">Membrane</keyword>
<evidence type="ECO:0000256" key="4">
    <source>
        <dbReference type="ARBA" id="ARBA00022475"/>
    </source>
</evidence>
<dbReference type="PIRSF" id="PIRSF006247">
    <property type="entry name" value="TrkH"/>
    <property type="match status" value="1"/>
</dbReference>
<accession>A0A1H3HGS8</accession>
<dbReference type="EMBL" id="FNPC01000003">
    <property type="protein sequence ID" value="SDY14425.1"/>
    <property type="molecule type" value="Genomic_DNA"/>
</dbReference>
<keyword evidence="14" id="KW-1185">Reference proteome</keyword>
<reference evidence="14" key="1">
    <citation type="submission" date="2016-10" db="EMBL/GenBank/DDBJ databases">
        <authorList>
            <person name="Varghese N."/>
            <person name="Submissions S."/>
        </authorList>
    </citation>
    <scope>NUCLEOTIDE SEQUENCE [LARGE SCALE GENOMIC DNA]</scope>
    <source>
        <strain evidence="14">DC30,IBRC 10041,KCTC 4046</strain>
    </source>
</reference>
<evidence type="ECO:0000313" key="13">
    <source>
        <dbReference type="EMBL" id="SDY14425.1"/>
    </source>
</evidence>
<keyword evidence="6" id="KW-0633">Potassium transport</keyword>
<evidence type="ECO:0000256" key="11">
    <source>
        <dbReference type="ARBA" id="ARBA00023136"/>
    </source>
</evidence>
<evidence type="ECO:0000313" key="14">
    <source>
        <dbReference type="Proteomes" id="UP000199079"/>
    </source>
</evidence>
<feature type="transmembrane region" description="Helical" evidence="12">
    <location>
        <begin position="72"/>
        <end position="93"/>
    </location>
</feature>
<dbReference type="GO" id="GO:0015379">
    <property type="term" value="F:potassium:chloride symporter activity"/>
    <property type="evidence" value="ECO:0007669"/>
    <property type="project" value="InterPro"/>
</dbReference>
<dbReference type="AlphaFoldDB" id="A0A1H3HGS8"/>
<protein>
    <submittedName>
        <fullName evidence="13">Trk system potassium uptake protein TrkH</fullName>
    </submittedName>
</protein>
<dbReference type="PANTHER" id="PTHR32024">
    <property type="entry name" value="TRK SYSTEM POTASSIUM UPTAKE PROTEIN TRKG-RELATED"/>
    <property type="match status" value="1"/>
</dbReference>
<comment type="similarity">
    <text evidence="2">Belongs to the TrkH potassium transport family.</text>
</comment>
<dbReference type="GO" id="GO:0005886">
    <property type="term" value="C:plasma membrane"/>
    <property type="evidence" value="ECO:0007669"/>
    <property type="project" value="UniProtKB-SubCell"/>
</dbReference>